<dbReference type="InterPro" id="IPR006094">
    <property type="entry name" value="Oxid_FAD_bind_N"/>
</dbReference>
<evidence type="ECO:0000256" key="2">
    <source>
        <dbReference type="ARBA" id="ARBA00008000"/>
    </source>
</evidence>
<dbReference type="RefSeq" id="WP_073035405.1">
    <property type="nucleotide sequence ID" value="NZ_BMLR01000009.1"/>
</dbReference>
<dbReference type="InterPro" id="IPR004113">
    <property type="entry name" value="FAD-bd_oxidored_4_C"/>
</dbReference>
<evidence type="ECO:0000256" key="1">
    <source>
        <dbReference type="ARBA" id="ARBA00001974"/>
    </source>
</evidence>
<comment type="similarity">
    <text evidence="2">Belongs to the FAD-binding oxidoreductase/transferase type 4 family.</text>
</comment>
<dbReference type="Pfam" id="PF01565">
    <property type="entry name" value="FAD_binding_4"/>
    <property type="match status" value="1"/>
</dbReference>
<dbReference type="PROSITE" id="PS51387">
    <property type="entry name" value="FAD_PCMH"/>
    <property type="match status" value="1"/>
</dbReference>
<dbReference type="AlphaFoldDB" id="A0A1M7F6X3"/>
<dbReference type="Gene3D" id="3.30.465.10">
    <property type="match status" value="1"/>
</dbReference>
<dbReference type="FunFam" id="1.10.45.10:FF:000001">
    <property type="entry name" value="D-lactate dehydrogenase mitochondrial"/>
    <property type="match status" value="1"/>
</dbReference>
<dbReference type="PANTHER" id="PTHR43716:SF2">
    <property type="entry name" value="BLL6224 PROTEIN"/>
    <property type="match status" value="1"/>
</dbReference>
<evidence type="ECO:0000256" key="3">
    <source>
        <dbReference type="ARBA" id="ARBA00022630"/>
    </source>
</evidence>
<evidence type="ECO:0000259" key="5">
    <source>
        <dbReference type="PROSITE" id="PS51387"/>
    </source>
</evidence>
<dbReference type="Gene3D" id="3.30.70.2740">
    <property type="match status" value="1"/>
</dbReference>
<organism evidence="6 7">
    <name type="scientific">Roseovarius pacificus</name>
    <dbReference type="NCBI Taxonomy" id="337701"/>
    <lineage>
        <taxon>Bacteria</taxon>
        <taxon>Pseudomonadati</taxon>
        <taxon>Pseudomonadota</taxon>
        <taxon>Alphaproteobacteria</taxon>
        <taxon>Rhodobacterales</taxon>
        <taxon>Roseobacteraceae</taxon>
        <taxon>Roseovarius</taxon>
    </lineage>
</organism>
<dbReference type="InterPro" id="IPR016171">
    <property type="entry name" value="Vanillyl_alc_oxidase_C-sub2"/>
</dbReference>
<dbReference type="PANTHER" id="PTHR43716">
    <property type="entry name" value="D-2-HYDROXYGLUTARATE DEHYDROGENASE, MITOCHONDRIAL"/>
    <property type="match status" value="1"/>
</dbReference>
<proteinExistence type="inferred from homology"/>
<feature type="domain" description="FAD-binding PCMH-type" evidence="5">
    <location>
        <begin position="38"/>
        <end position="219"/>
    </location>
</feature>
<dbReference type="InterPro" id="IPR051264">
    <property type="entry name" value="FAD-oxidored/transferase_4"/>
</dbReference>
<dbReference type="STRING" id="337701.SAMN05444398_108107"/>
<gene>
    <name evidence="6" type="ORF">SAMN05444398_108107</name>
</gene>
<dbReference type="InterPro" id="IPR036318">
    <property type="entry name" value="FAD-bd_PCMH-like_sf"/>
</dbReference>
<evidence type="ECO:0000313" key="7">
    <source>
        <dbReference type="Proteomes" id="UP000183974"/>
    </source>
</evidence>
<keyword evidence="4" id="KW-0274">FAD</keyword>
<keyword evidence="3" id="KW-0285">Flavoprotein</keyword>
<evidence type="ECO:0000313" key="6">
    <source>
        <dbReference type="EMBL" id="SHL99723.1"/>
    </source>
</evidence>
<reference evidence="6 7" key="1">
    <citation type="submission" date="2016-11" db="EMBL/GenBank/DDBJ databases">
        <authorList>
            <person name="Jaros S."/>
            <person name="Januszkiewicz K."/>
            <person name="Wedrychowicz H."/>
        </authorList>
    </citation>
    <scope>NUCLEOTIDE SEQUENCE [LARGE SCALE GENOMIC DNA]</scope>
    <source>
        <strain evidence="6 7">DSM 29589</strain>
    </source>
</reference>
<name>A0A1M7F6X3_9RHOB</name>
<dbReference type="Proteomes" id="UP000183974">
    <property type="component" value="Unassembled WGS sequence"/>
</dbReference>
<dbReference type="InterPro" id="IPR016166">
    <property type="entry name" value="FAD-bd_PCMH"/>
</dbReference>
<dbReference type="OrthoDB" id="9811557at2"/>
<dbReference type="GO" id="GO:0003824">
    <property type="term" value="F:catalytic activity"/>
    <property type="evidence" value="ECO:0007669"/>
    <property type="project" value="InterPro"/>
</dbReference>
<accession>A0A1M7F6X3</accession>
<dbReference type="GO" id="GO:0071949">
    <property type="term" value="F:FAD binding"/>
    <property type="evidence" value="ECO:0007669"/>
    <property type="project" value="InterPro"/>
</dbReference>
<dbReference type="Gene3D" id="3.30.70.2190">
    <property type="match status" value="1"/>
</dbReference>
<dbReference type="Pfam" id="PF02913">
    <property type="entry name" value="FAD-oxidase_C"/>
    <property type="match status" value="1"/>
</dbReference>
<dbReference type="GO" id="GO:0022904">
    <property type="term" value="P:respiratory electron transport chain"/>
    <property type="evidence" value="ECO:0007669"/>
    <property type="project" value="TreeGrafter"/>
</dbReference>
<dbReference type="InterPro" id="IPR016164">
    <property type="entry name" value="FAD-linked_Oxase-like_C"/>
</dbReference>
<dbReference type="SUPFAM" id="SSF55103">
    <property type="entry name" value="FAD-linked oxidases, C-terminal domain"/>
    <property type="match status" value="1"/>
</dbReference>
<sequence>MDLTPVTPEFIDRLRAALPAAALRETAPHYLEEPRGRWAGQAGIVVAPDSVEQVATVIRESLAARVAVVPYGGGTGLVGGQICAEGPAPVVLSLERMTEVRAVYPDENLMIVEAGAILQDVHDAAEAVNRLYPLSIASKGSARIGGLLSTNAGGVNVLRYGNARELCLGLEAVLPDGRIWHGLKRLRKDNTGYDLRDLLIGAEGTLGVITAATLRLVPRPAGEGTALMAVDSPAAALKLLAMARDHMGEGVSAFELMHRMGLDFLSEALPDLRQPFDIPPEWFVLIDVGLARGLDPAEALETLFAEAFEAGLVRDGMIAQNEAQRHAFWEVREQIPEANRRIGSISSHDISVPLGAIPDFIEKGARILAGLGTFRINCFGHLGDGNLHYNVFPAKGRSRDDHVKDHDAIKRAVHDLVDRMGGSVSAEHGIGRLKVDDLERYGDPVKLSAMRAIKSALDPMGVMNPGAVLRRSGS</sequence>
<dbReference type="Gene3D" id="1.10.45.10">
    <property type="entry name" value="Vanillyl-alcohol Oxidase, Chain A, domain 4"/>
    <property type="match status" value="1"/>
</dbReference>
<keyword evidence="7" id="KW-1185">Reference proteome</keyword>
<comment type="cofactor">
    <cofactor evidence="1">
        <name>FAD</name>
        <dbReference type="ChEBI" id="CHEBI:57692"/>
    </cofactor>
</comment>
<dbReference type="InterPro" id="IPR016169">
    <property type="entry name" value="FAD-bd_PCMH_sub2"/>
</dbReference>
<dbReference type="EMBL" id="FRBR01000008">
    <property type="protein sequence ID" value="SHL99723.1"/>
    <property type="molecule type" value="Genomic_DNA"/>
</dbReference>
<evidence type="ECO:0000256" key="4">
    <source>
        <dbReference type="ARBA" id="ARBA00022827"/>
    </source>
</evidence>
<dbReference type="SUPFAM" id="SSF56176">
    <property type="entry name" value="FAD-binding/transporter-associated domain-like"/>
    <property type="match status" value="1"/>
</dbReference>
<protein>
    <submittedName>
        <fullName evidence="6">FAD/FMN-containing dehydrogenase</fullName>
    </submittedName>
</protein>